<organism evidence="3 4">
    <name type="scientific">Geomonas propionica</name>
    <dbReference type="NCBI Taxonomy" id="2798582"/>
    <lineage>
        <taxon>Bacteria</taxon>
        <taxon>Pseudomonadati</taxon>
        <taxon>Thermodesulfobacteriota</taxon>
        <taxon>Desulfuromonadia</taxon>
        <taxon>Geobacterales</taxon>
        <taxon>Geobacteraceae</taxon>
        <taxon>Geomonas</taxon>
    </lineage>
</organism>
<dbReference type="EMBL" id="JAEMHK010000014">
    <property type="protein sequence ID" value="MBJ6801951.1"/>
    <property type="molecule type" value="Genomic_DNA"/>
</dbReference>
<feature type="signal peptide" evidence="2">
    <location>
        <begin position="1"/>
        <end position="29"/>
    </location>
</feature>
<reference evidence="3 4" key="1">
    <citation type="submission" date="2020-12" db="EMBL/GenBank/DDBJ databases">
        <title>Geomonas sp. Red259, isolated from paddy soil.</title>
        <authorList>
            <person name="Xu Z."/>
            <person name="Zhang Z."/>
            <person name="Masuda Y."/>
            <person name="Itoh H."/>
            <person name="Senoo K."/>
        </authorList>
    </citation>
    <scope>NUCLEOTIDE SEQUENCE [LARGE SCALE GENOMIC DNA]</scope>
    <source>
        <strain evidence="3 4">Red259</strain>
    </source>
</reference>
<dbReference type="RefSeq" id="WP_199396431.1">
    <property type="nucleotide sequence ID" value="NZ_JAEMHK010000014.1"/>
</dbReference>
<feature type="transmembrane region" description="Helical" evidence="1">
    <location>
        <begin position="39"/>
        <end position="57"/>
    </location>
</feature>
<keyword evidence="1" id="KW-1133">Transmembrane helix</keyword>
<accession>A0ABS0YVK3</accession>
<sequence>MPTPSIKFALRITVLTIAVSFVAAGPVHAYVDPNTGGYVFQVLFPIISAIAGIFLFFKRQAGLLIQKFLNLFKSK</sequence>
<protein>
    <submittedName>
        <fullName evidence="3">Uncharacterized protein</fullName>
    </submittedName>
</protein>
<keyword evidence="1" id="KW-0812">Transmembrane</keyword>
<dbReference type="Proteomes" id="UP000641025">
    <property type="component" value="Unassembled WGS sequence"/>
</dbReference>
<evidence type="ECO:0000256" key="1">
    <source>
        <dbReference type="SAM" id="Phobius"/>
    </source>
</evidence>
<evidence type="ECO:0000313" key="4">
    <source>
        <dbReference type="Proteomes" id="UP000641025"/>
    </source>
</evidence>
<evidence type="ECO:0000256" key="2">
    <source>
        <dbReference type="SAM" id="SignalP"/>
    </source>
</evidence>
<evidence type="ECO:0000313" key="3">
    <source>
        <dbReference type="EMBL" id="MBJ6801951.1"/>
    </source>
</evidence>
<keyword evidence="2" id="KW-0732">Signal</keyword>
<keyword evidence="1" id="KW-0472">Membrane</keyword>
<proteinExistence type="predicted"/>
<feature type="chain" id="PRO_5046658701" evidence="2">
    <location>
        <begin position="30"/>
        <end position="75"/>
    </location>
</feature>
<comment type="caution">
    <text evidence="3">The sequence shown here is derived from an EMBL/GenBank/DDBJ whole genome shotgun (WGS) entry which is preliminary data.</text>
</comment>
<gene>
    <name evidence="3" type="ORF">JFN90_17625</name>
</gene>
<keyword evidence="4" id="KW-1185">Reference proteome</keyword>
<name>A0ABS0YVK3_9BACT</name>